<reference evidence="4 5" key="1">
    <citation type="submission" date="2020-07" db="EMBL/GenBank/DDBJ databases">
        <title>Sequencing the genomes of 1000 actinobacteria strains.</title>
        <authorList>
            <person name="Klenk H.-P."/>
        </authorList>
    </citation>
    <scope>NUCLEOTIDE SEQUENCE [LARGE SCALE GENOMIC DNA]</scope>
    <source>
        <strain evidence="4 5">DSM 26474</strain>
    </source>
</reference>
<name>A0A852SM70_9MICO</name>
<dbReference type="CDD" id="cd18879">
    <property type="entry name" value="NUDIX_Hydrolase"/>
    <property type="match status" value="1"/>
</dbReference>
<dbReference type="RefSeq" id="WP_179546559.1">
    <property type="nucleotide sequence ID" value="NZ_BSEW01000001.1"/>
</dbReference>
<dbReference type="PANTHER" id="PTHR43046">
    <property type="entry name" value="GDP-MANNOSE MANNOSYL HYDROLASE"/>
    <property type="match status" value="1"/>
</dbReference>
<dbReference type="InterPro" id="IPR015797">
    <property type="entry name" value="NUDIX_hydrolase-like_dom_sf"/>
</dbReference>
<evidence type="ECO:0000256" key="1">
    <source>
        <dbReference type="ARBA" id="ARBA00001946"/>
    </source>
</evidence>
<comment type="caution">
    <text evidence="4">The sequence shown here is derived from an EMBL/GenBank/DDBJ whole genome shotgun (WGS) entry which is preliminary data.</text>
</comment>
<comment type="cofactor">
    <cofactor evidence="1">
        <name>Mg(2+)</name>
        <dbReference type="ChEBI" id="CHEBI:18420"/>
    </cofactor>
</comment>
<dbReference type="SUPFAM" id="SSF55811">
    <property type="entry name" value="Nudix"/>
    <property type="match status" value="1"/>
</dbReference>
<feature type="domain" description="Nudix hydrolase" evidence="3">
    <location>
        <begin position="19"/>
        <end position="165"/>
    </location>
</feature>
<keyword evidence="2" id="KW-0378">Hydrolase</keyword>
<evidence type="ECO:0000313" key="4">
    <source>
        <dbReference type="EMBL" id="NYD69187.1"/>
    </source>
</evidence>
<dbReference type="Pfam" id="PF00293">
    <property type="entry name" value="NUDIX"/>
    <property type="match status" value="1"/>
</dbReference>
<evidence type="ECO:0000256" key="2">
    <source>
        <dbReference type="ARBA" id="ARBA00022801"/>
    </source>
</evidence>
<gene>
    <name evidence="4" type="ORF">BJ984_000345</name>
</gene>
<dbReference type="GO" id="GO:0016787">
    <property type="term" value="F:hydrolase activity"/>
    <property type="evidence" value="ECO:0007669"/>
    <property type="project" value="UniProtKB-KW"/>
</dbReference>
<dbReference type="EMBL" id="JACCBM010000001">
    <property type="protein sequence ID" value="NYD69187.1"/>
    <property type="molecule type" value="Genomic_DNA"/>
</dbReference>
<dbReference type="InterPro" id="IPR000086">
    <property type="entry name" value="NUDIX_hydrolase_dom"/>
</dbReference>
<protein>
    <submittedName>
        <fullName evidence="4">8-oxo-dGTP pyrophosphatase MutT (NUDIX family)</fullName>
    </submittedName>
</protein>
<dbReference type="Gene3D" id="3.90.79.10">
    <property type="entry name" value="Nucleoside Triphosphate Pyrophosphohydrolase"/>
    <property type="match status" value="1"/>
</dbReference>
<sequence>MPTPDFVLTLREKIGHDQLWLTGVTAVVLRPSTVPDAPADVVPGAVADVLLVRRSDNGAWTPVTGIIDPGEEPAVAGAREVLEEADVVAEPVSLAWVHTLPEVVYDNGDRTLYLDLCFLFRYVSGEPFPADGENTEAAWFPLDALPTMSEEMRARIDAAVAGEAAARFEF</sequence>
<evidence type="ECO:0000259" key="3">
    <source>
        <dbReference type="PROSITE" id="PS51462"/>
    </source>
</evidence>
<dbReference type="Proteomes" id="UP000549913">
    <property type="component" value="Unassembled WGS sequence"/>
</dbReference>
<evidence type="ECO:0000313" key="5">
    <source>
        <dbReference type="Proteomes" id="UP000549913"/>
    </source>
</evidence>
<dbReference type="PROSITE" id="PS51462">
    <property type="entry name" value="NUDIX"/>
    <property type="match status" value="1"/>
</dbReference>
<organism evidence="4 5">
    <name type="scientific">Herbiconiux flava</name>
    <dbReference type="NCBI Taxonomy" id="881268"/>
    <lineage>
        <taxon>Bacteria</taxon>
        <taxon>Bacillati</taxon>
        <taxon>Actinomycetota</taxon>
        <taxon>Actinomycetes</taxon>
        <taxon>Micrococcales</taxon>
        <taxon>Microbacteriaceae</taxon>
        <taxon>Herbiconiux</taxon>
    </lineage>
</organism>
<dbReference type="AlphaFoldDB" id="A0A852SM70"/>
<dbReference type="PANTHER" id="PTHR43046:SF16">
    <property type="entry name" value="ADP-RIBOSE PYROPHOSPHATASE YJHB-RELATED"/>
    <property type="match status" value="1"/>
</dbReference>
<accession>A0A852SM70</accession>
<keyword evidence="5" id="KW-1185">Reference proteome</keyword>
<proteinExistence type="predicted"/>